<dbReference type="UniPathway" id="UPA00143"/>
<evidence type="ECO:0000256" key="3">
    <source>
        <dbReference type="ARBA" id="ARBA00005949"/>
    </source>
</evidence>
<dbReference type="SMART" id="SM00969">
    <property type="entry name" value="SOCS_box"/>
    <property type="match status" value="1"/>
</dbReference>
<dbReference type="PANTHER" id="PTHR24136">
    <property type="entry name" value="SOWAH (DROSOPHILA) HOMOLOG"/>
    <property type="match status" value="1"/>
</dbReference>
<evidence type="ECO:0000256" key="6">
    <source>
        <dbReference type="ARBA" id="ARBA00022824"/>
    </source>
</evidence>
<dbReference type="AlphaFoldDB" id="A0A4W6FEZ6"/>
<comment type="subcellular location">
    <subcellularLocation>
        <location evidence="1">Endoplasmic reticulum</location>
    </subcellularLocation>
</comment>
<accession>A0A4W6FEZ6</accession>
<feature type="repeat" description="ANK" evidence="9">
    <location>
        <begin position="250"/>
        <end position="282"/>
    </location>
</feature>
<dbReference type="InterPro" id="IPR036036">
    <property type="entry name" value="SOCS_box-like_dom_sf"/>
</dbReference>
<dbReference type="InterPro" id="IPR002110">
    <property type="entry name" value="Ankyrin_rpt"/>
</dbReference>
<dbReference type="InParanoid" id="A0A4W6FEZ6"/>
<dbReference type="CDD" id="cd03716">
    <property type="entry name" value="SOCS_ASB_like"/>
    <property type="match status" value="1"/>
</dbReference>
<reference evidence="11" key="3">
    <citation type="submission" date="2025-09" db="UniProtKB">
        <authorList>
            <consortium name="Ensembl"/>
        </authorList>
    </citation>
    <scope>IDENTIFICATION</scope>
</reference>
<dbReference type="Pfam" id="PF07525">
    <property type="entry name" value="SOCS_box"/>
    <property type="match status" value="1"/>
</dbReference>
<dbReference type="PROSITE" id="PS50225">
    <property type="entry name" value="SOCS"/>
    <property type="match status" value="1"/>
</dbReference>
<dbReference type="Proteomes" id="UP000314980">
    <property type="component" value="Unassembled WGS sequence"/>
</dbReference>
<evidence type="ECO:0000256" key="4">
    <source>
        <dbReference type="ARBA" id="ARBA00022737"/>
    </source>
</evidence>
<dbReference type="InterPro" id="IPR051573">
    <property type="entry name" value="Ankyrin-SOCS_box_domain"/>
</dbReference>
<dbReference type="GO" id="GO:0007221">
    <property type="term" value="P:positive regulation of transcription of Notch receptor target"/>
    <property type="evidence" value="ECO:0007669"/>
    <property type="project" value="Ensembl"/>
</dbReference>
<evidence type="ECO:0000259" key="10">
    <source>
        <dbReference type="PROSITE" id="PS50225"/>
    </source>
</evidence>
<dbReference type="FunFam" id="1.25.40.20:FF:000016">
    <property type="entry name" value="Ankyrin repeat and SOCS box containing 5"/>
    <property type="match status" value="1"/>
</dbReference>
<dbReference type="GO" id="GO:0045747">
    <property type="term" value="P:positive regulation of Notch signaling pathway"/>
    <property type="evidence" value="ECO:0007669"/>
    <property type="project" value="Ensembl"/>
</dbReference>
<dbReference type="GO" id="GO:0005783">
    <property type="term" value="C:endoplasmic reticulum"/>
    <property type="evidence" value="ECO:0007669"/>
    <property type="project" value="UniProtKB-SubCell"/>
</dbReference>
<dbReference type="InterPro" id="IPR036770">
    <property type="entry name" value="Ankyrin_rpt-contain_sf"/>
</dbReference>
<dbReference type="GO" id="GO:1990756">
    <property type="term" value="F:ubiquitin-like ligase-substrate adaptor activity"/>
    <property type="evidence" value="ECO:0007669"/>
    <property type="project" value="Ensembl"/>
</dbReference>
<dbReference type="GO" id="GO:0016567">
    <property type="term" value="P:protein ubiquitination"/>
    <property type="evidence" value="ECO:0007669"/>
    <property type="project" value="UniProtKB-UniPathway"/>
</dbReference>
<dbReference type="FunFam" id="1.10.750.20:FF:000001">
    <property type="entry name" value="Ankyrin repeat and SOCS box containing 1"/>
    <property type="match status" value="1"/>
</dbReference>
<dbReference type="GeneTree" id="ENSGT00940000166315"/>
<dbReference type="InterPro" id="IPR001496">
    <property type="entry name" value="SOCS_box"/>
</dbReference>
<sequence length="345" mass="37376">MRGRWPRTQIRGGGRPTLGSCIRLGELKSRTVVEESAVVPFSSWLLFKQRFPCAHNLGRGPCTSMGGWHLSEHGDLPDLIVCVLDSWSDRTPLHEAAYQGRLLHLRRLIAQVNLSNLNLVSPLHEACLGGHYACAKFLLDNGANAVSTDGATPLFNSCSSGSAACVRLILQHGASIQLPLTSWHLPSTRPQSEVCMYHRGCLELLLSYGAHIDVELPVVGTPLYSACMAQAAACVEVLLHSGADVQTGCGHDSPLHAAVQSGGANIVDLLLDFGADVCCRNTEGKTPLDLSTPNSTVRAALQKRGPCSLSQLCRFCIRRSLGRNRLHRASSLFLPHSIKDFLLYQ</sequence>
<dbReference type="Ensembl" id="ENSLCAT00010050726.1">
    <property type="protein sequence ID" value="ENSLCAP00010049484.1"/>
    <property type="gene ID" value="ENSLCAG00010023024.1"/>
</dbReference>
<dbReference type="GO" id="GO:0045665">
    <property type="term" value="P:negative regulation of neuron differentiation"/>
    <property type="evidence" value="ECO:0007669"/>
    <property type="project" value="Ensembl"/>
</dbReference>
<dbReference type="STRING" id="8187.ENSLCAP00010049484"/>
<reference evidence="11" key="2">
    <citation type="submission" date="2025-08" db="UniProtKB">
        <authorList>
            <consortium name="Ensembl"/>
        </authorList>
    </citation>
    <scope>IDENTIFICATION</scope>
</reference>
<proteinExistence type="inferred from homology"/>
<feature type="repeat" description="ANK" evidence="9">
    <location>
        <begin position="149"/>
        <end position="181"/>
    </location>
</feature>
<keyword evidence="7 9" id="KW-0040">ANK repeat</keyword>
<comment type="pathway">
    <text evidence="2">Protein modification; protein ubiquitination.</text>
</comment>
<evidence type="ECO:0000256" key="8">
    <source>
        <dbReference type="ARBA" id="ARBA00044976"/>
    </source>
</evidence>
<evidence type="ECO:0000256" key="5">
    <source>
        <dbReference type="ARBA" id="ARBA00022786"/>
    </source>
</evidence>
<dbReference type="Gene3D" id="1.10.750.20">
    <property type="entry name" value="SOCS box"/>
    <property type="match status" value="1"/>
</dbReference>
<dbReference type="SUPFAM" id="SSF158235">
    <property type="entry name" value="SOCS box-like"/>
    <property type="match status" value="1"/>
</dbReference>
<dbReference type="Gene3D" id="1.25.40.20">
    <property type="entry name" value="Ankyrin repeat-containing domain"/>
    <property type="match status" value="1"/>
</dbReference>
<evidence type="ECO:0000313" key="12">
    <source>
        <dbReference type="Proteomes" id="UP000314980"/>
    </source>
</evidence>
<dbReference type="GO" id="GO:0043161">
    <property type="term" value="P:proteasome-mediated ubiquitin-dependent protein catabolic process"/>
    <property type="evidence" value="ECO:0007669"/>
    <property type="project" value="Ensembl"/>
</dbReference>
<dbReference type="SMART" id="SM00248">
    <property type="entry name" value="ANK"/>
    <property type="match status" value="5"/>
</dbReference>
<evidence type="ECO:0000256" key="9">
    <source>
        <dbReference type="PROSITE-ProRule" id="PRU00023"/>
    </source>
</evidence>
<dbReference type="Pfam" id="PF00023">
    <property type="entry name" value="Ank"/>
    <property type="match status" value="2"/>
</dbReference>
<feature type="repeat" description="ANK" evidence="9">
    <location>
        <begin position="118"/>
        <end position="150"/>
    </location>
</feature>
<reference evidence="12" key="1">
    <citation type="submission" date="2015-09" db="EMBL/GenBank/DDBJ databases">
        <authorList>
            <person name="Sai Rama Sridatta P."/>
        </authorList>
    </citation>
    <scope>NUCLEOTIDE SEQUENCE [LARGE SCALE GENOMIC DNA]</scope>
</reference>
<name>A0A4W6FEZ6_LATCA</name>
<dbReference type="SUPFAM" id="SSF48403">
    <property type="entry name" value="Ankyrin repeat"/>
    <property type="match status" value="1"/>
</dbReference>
<comment type="similarity">
    <text evidence="3">Belongs to the ankyrin SOCS box (ASB) family.</text>
</comment>
<evidence type="ECO:0000256" key="7">
    <source>
        <dbReference type="ARBA" id="ARBA00023043"/>
    </source>
</evidence>
<dbReference type="GO" id="GO:0031466">
    <property type="term" value="C:Cul5-RING ubiquitin ligase complex"/>
    <property type="evidence" value="ECO:0007669"/>
    <property type="project" value="Ensembl"/>
</dbReference>
<protein>
    <recommendedName>
        <fullName evidence="8">Ankyrin repeat and SOCS box protein 11</fullName>
    </recommendedName>
</protein>
<dbReference type="GO" id="GO:0035556">
    <property type="term" value="P:intracellular signal transduction"/>
    <property type="evidence" value="ECO:0007669"/>
    <property type="project" value="InterPro"/>
</dbReference>
<keyword evidence="12" id="KW-1185">Reference proteome</keyword>
<dbReference type="GO" id="GO:0045732">
    <property type="term" value="P:positive regulation of protein catabolic process"/>
    <property type="evidence" value="ECO:0007669"/>
    <property type="project" value="TreeGrafter"/>
</dbReference>
<evidence type="ECO:0000256" key="2">
    <source>
        <dbReference type="ARBA" id="ARBA00004906"/>
    </source>
</evidence>
<organism evidence="11 12">
    <name type="scientific">Lates calcarifer</name>
    <name type="common">Barramundi</name>
    <name type="synonym">Holocentrus calcarifer</name>
    <dbReference type="NCBI Taxonomy" id="8187"/>
    <lineage>
        <taxon>Eukaryota</taxon>
        <taxon>Metazoa</taxon>
        <taxon>Chordata</taxon>
        <taxon>Craniata</taxon>
        <taxon>Vertebrata</taxon>
        <taxon>Euteleostomi</taxon>
        <taxon>Actinopterygii</taxon>
        <taxon>Neopterygii</taxon>
        <taxon>Teleostei</taxon>
        <taxon>Neoteleostei</taxon>
        <taxon>Acanthomorphata</taxon>
        <taxon>Carangaria</taxon>
        <taxon>Carangaria incertae sedis</taxon>
        <taxon>Centropomidae</taxon>
        <taxon>Lates</taxon>
    </lineage>
</organism>
<dbReference type="PANTHER" id="PTHR24136:SF14">
    <property type="entry name" value="ANKYRIN REPEAT AND SOCS BOX PROTEIN 11"/>
    <property type="match status" value="1"/>
</dbReference>
<keyword evidence="4" id="KW-0677">Repeat</keyword>
<dbReference type="Pfam" id="PF12796">
    <property type="entry name" value="Ank_2"/>
    <property type="match status" value="1"/>
</dbReference>
<dbReference type="PROSITE" id="PS50297">
    <property type="entry name" value="ANK_REP_REGION"/>
    <property type="match status" value="3"/>
</dbReference>
<dbReference type="GO" id="GO:0043416">
    <property type="term" value="P:regulation of skeletal muscle tissue regeneration"/>
    <property type="evidence" value="ECO:0007669"/>
    <property type="project" value="Ensembl"/>
</dbReference>
<evidence type="ECO:0000256" key="1">
    <source>
        <dbReference type="ARBA" id="ARBA00004240"/>
    </source>
</evidence>
<dbReference type="PROSITE" id="PS50088">
    <property type="entry name" value="ANK_REPEAT"/>
    <property type="match status" value="3"/>
</dbReference>
<keyword evidence="5" id="KW-0833">Ubl conjugation pathway</keyword>
<keyword evidence="6" id="KW-0256">Endoplasmic reticulum</keyword>
<evidence type="ECO:0000313" key="11">
    <source>
        <dbReference type="Ensembl" id="ENSLCAP00010049484.1"/>
    </source>
</evidence>
<feature type="domain" description="SOCS box" evidence="10">
    <location>
        <begin position="296"/>
        <end position="345"/>
    </location>
</feature>